<dbReference type="FunFam" id="3.30.160.60:FF:000125">
    <property type="entry name" value="Putative zinc finger protein 143"/>
    <property type="match status" value="2"/>
</dbReference>
<feature type="region of interest" description="Disordered" evidence="6">
    <location>
        <begin position="347"/>
        <end position="372"/>
    </location>
</feature>
<evidence type="ECO:0000256" key="4">
    <source>
        <dbReference type="ARBA" id="ARBA00022833"/>
    </source>
</evidence>
<feature type="domain" description="C2H2-type" evidence="7">
    <location>
        <begin position="162"/>
        <end position="189"/>
    </location>
</feature>
<name>A0A6P4ZZN4_BRABE</name>
<evidence type="ECO:0000313" key="9">
    <source>
        <dbReference type="RefSeq" id="XP_019635051.1"/>
    </source>
</evidence>
<feature type="domain" description="C2H2-type" evidence="7">
    <location>
        <begin position="220"/>
        <end position="242"/>
    </location>
</feature>
<evidence type="ECO:0000256" key="5">
    <source>
        <dbReference type="PROSITE-ProRule" id="PRU00042"/>
    </source>
</evidence>
<dbReference type="RefSeq" id="XP_019635051.1">
    <property type="nucleotide sequence ID" value="XM_019779492.1"/>
</dbReference>
<keyword evidence="4" id="KW-0862">Zinc</keyword>
<dbReference type="OrthoDB" id="8922241at2759"/>
<reference evidence="9" key="1">
    <citation type="submission" date="2025-08" db="UniProtKB">
        <authorList>
            <consortium name="RefSeq"/>
        </authorList>
    </citation>
    <scope>IDENTIFICATION</scope>
    <source>
        <tissue evidence="9">Gonad</tissue>
    </source>
</reference>
<dbReference type="KEGG" id="bbel:109478034"/>
<dbReference type="AlphaFoldDB" id="A0A6P4ZZN4"/>
<evidence type="ECO:0000259" key="7">
    <source>
        <dbReference type="PROSITE" id="PS50157"/>
    </source>
</evidence>
<dbReference type="Pfam" id="PF00096">
    <property type="entry name" value="zf-C2H2"/>
    <property type="match status" value="4"/>
</dbReference>
<dbReference type="PROSITE" id="PS00028">
    <property type="entry name" value="ZINC_FINGER_C2H2_1"/>
    <property type="match status" value="5"/>
</dbReference>
<dbReference type="InterPro" id="IPR036236">
    <property type="entry name" value="Znf_C2H2_sf"/>
</dbReference>
<keyword evidence="2" id="KW-0677">Repeat</keyword>
<dbReference type="Proteomes" id="UP000515135">
    <property type="component" value="Unplaced"/>
</dbReference>
<feature type="compositionally biased region" description="Polar residues" evidence="6">
    <location>
        <begin position="258"/>
        <end position="273"/>
    </location>
</feature>
<evidence type="ECO:0000256" key="1">
    <source>
        <dbReference type="ARBA" id="ARBA00022723"/>
    </source>
</evidence>
<proteinExistence type="predicted"/>
<dbReference type="PANTHER" id="PTHR23235">
    <property type="entry name" value="KRUEPPEL-LIKE TRANSCRIPTION FACTOR"/>
    <property type="match status" value="1"/>
</dbReference>
<keyword evidence="3 5" id="KW-0863">Zinc-finger</keyword>
<feature type="region of interest" description="Disordered" evidence="6">
    <location>
        <begin position="257"/>
        <end position="283"/>
    </location>
</feature>
<dbReference type="GO" id="GO:0000981">
    <property type="term" value="F:DNA-binding transcription factor activity, RNA polymerase II-specific"/>
    <property type="evidence" value="ECO:0007669"/>
    <property type="project" value="TreeGrafter"/>
</dbReference>
<evidence type="ECO:0000256" key="6">
    <source>
        <dbReference type="SAM" id="MobiDB-lite"/>
    </source>
</evidence>
<dbReference type="PANTHER" id="PTHR23235:SF139">
    <property type="entry name" value="HUCKEBEIN"/>
    <property type="match status" value="1"/>
</dbReference>
<sequence>MEVSALAPHLPYSVFRPHPLSRQAVLSGPYGLPWPCPAPTCFHPGLSPLVKPSELPVFYPRINFGLPASSGKPSPPTADTHPVQPRVASFGPIPGLLPTARDRRVQNSPSGSDRTSPRVPSTSPSLEKTVSDRAEFRLTKDKSVSREVDISGGKRKRPEKKFPCPFCTVCCANNGQLKGHLRVHTGERPYPCDHPGCGRAFARNEELTRHRRIHTGVRPYPCTECGKAFSRKDHLTKHAKTHLKGAERRALLRRDPVTSGSDALTRHTWTTHGVQRKSRERPYPCDHPGCGRAFARNEELTRHRRIHTGVRPYPCTECGKAFSRKDHLTKHAKTHLKGAERRALLRRDQVTSGSNALTRHTWTTHGVQRKSH</sequence>
<evidence type="ECO:0000256" key="2">
    <source>
        <dbReference type="ARBA" id="ARBA00022737"/>
    </source>
</evidence>
<keyword evidence="1" id="KW-0479">Metal-binding</keyword>
<dbReference type="FunFam" id="3.30.160.60:FF:002115">
    <property type="entry name" value="Krueppel-like factor 15"/>
    <property type="match status" value="2"/>
</dbReference>
<protein>
    <submittedName>
        <fullName evidence="9">Zinc finger protein 629-like</fullName>
    </submittedName>
</protein>
<dbReference type="GO" id="GO:0008270">
    <property type="term" value="F:zinc ion binding"/>
    <property type="evidence" value="ECO:0007669"/>
    <property type="project" value="UniProtKB-KW"/>
</dbReference>
<evidence type="ECO:0000313" key="8">
    <source>
        <dbReference type="Proteomes" id="UP000515135"/>
    </source>
</evidence>
<feature type="compositionally biased region" description="Basic and acidic residues" evidence="6">
    <location>
        <begin position="129"/>
        <end position="149"/>
    </location>
</feature>
<organism evidence="8 9">
    <name type="scientific">Branchiostoma belcheri</name>
    <name type="common">Amphioxus</name>
    <dbReference type="NCBI Taxonomy" id="7741"/>
    <lineage>
        <taxon>Eukaryota</taxon>
        <taxon>Metazoa</taxon>
        <taxon>Chordata</taxon>
        <taxon>Cephalochordata</taxon>
        <taxon>Leptocardii</taxon>
        <taxon>Amphioxiformes</taxon>
        <taxon>Branchiostomatidae</taxon>
        <taxon>Branchiostoma</taxon>
    </lineage>
</organism>
<dbReference type="InterPro" id="IPR013087">
    <property type="entry name" value="Znf_C2H2_type"/>
</dbReference>
<dbReference type="Gene3D" id="3.30.160.60">
    <property type="entry name" value="Classic Zinc Finger"/>
    <property type="match status" value="5"/>
</dbReference>
<feature type="domain" description="C2H2-type" evidence="7">
    <location>
        <begin position="190"/>
        <end position="219"/>
    </location>
</feature>
<dbReference type="SUPFAM" id="SSF57667">
    <property type="entry name" value="beta-beta-alpha zinc fingers"/>
    <property type="match status" value="3"/>
</dbReference>
<dbReference type="GeneID" id="109478034"/>
<feature type="compositionally biased region" description="Polar residues" evidence="6">
    <location>
        <begin position="350"/>
        <end position="366"/>
    </location>
</feature>
<feature type="region of interest" description="Disordered" evidence="6">
    <location>
        <begin position="69"/>
        <end position="156"/>
    </location>
</feature>
<dbReference type="SMART" id="SM00355">
    <property type="entry name" value="ZnF_C2H2"/>
    <property type="match status" value="5"/>
</dbReference>
<accession>A0A6P4ZZN4</accession>
<feature type="domain" description="C2H2-type" evidence="7">
    <location>
        <begin position="313"/>
        <end position="335"/>
    </location>
</feature>
<keyword evidence="8" id="KW-1185">Reference proteome</keyword>
<dbReference type="PROSITE" id="PS50157">
    <property type="entry name" value="ZINC_FINGER_C2H2_2"/>
    <property type="match status" value="5"/>
</dbReference>
<feature type="compositionally biased region" description="Low complexity" evidence="6">
    <location>
        <begin position="112"/>
        <end position="125"/>
    </location>
</feature>
<feature type="domain" description="C2H2-type" evidence="7">
    <location>
        <begin position="283"/>
        <end position="312"/>
    </location>
</feature>
<evidence type="ECO:0000256" key="3">
    <source>
        <dbReference type="ARBA" id="ARBA00022771"/>
    </source>
</evidence>
<gene>
    <name evidence="9" type="primary">LOC109478034</name>
</gene>
<dbReference type="GO" id="GO:0000978">
    <property type="term" value="F:RNA polymerase II cis-regulatory region sequence-specific DNA binding"/>
    <property type="evidence" value="ECO:0007669"/>
    <property type="project" value="TreeGrafter"/>
</dbReference>